<reference evidence="9 10" key="1">
    <citation type="journal article" date="2011" name="Proc. Natl. Acad. Sci. U.S.A.">
        <title>Niche of harmful alga Aureococcus anophagefferens revealed through ecogenomics.</title>
        <authorList>
            <person name="Gobler C.J."/>
            <person name="Berry D.L."/>
            <person name="Dyhrman S.T."/>
            <person name="Wilhelm S.W."/>
            <person name="Salamov A."/>
            <person name="Lobanov A.V."/>
            <person name="Zhang Y."/>
            <person name="Collier J.L."/>
            <person name="Wurch L.L."/>
            <person name="Kustka A.B."/>
            <person name="Dill B.D."/>
            <person name="Shah M."/>
            <person name="VerBerkmoes N.C."/>
            <person name="Kuo A."/>
            <person name="Terry A."/>
            <person name="Pangilinan J."/>
            <person name="Lindquist E.A."/>
            <person name="Lucas S."/>
            <person name="Paulsen I.T."/>
            <person name="Hattenrath-Lehmann T.K."/>
            <person name="Talmage S.C."/>
            <person name="Walker E.A."/>
            <person name="Koch F."/>
            <person name="Burson A.M."/>
            <person name="Marcoval M.A."/>
            <person name="Tang Y.Z."/>
            <person name="Lecleir G.R."/>
            <person name="Coyne K.J."/>
            <person name="Berg G.M."/>
            <person name="Bertrand E.M."/>
            <person name="Saito M.A."/>
            <person name="Gladyshev V.N."/>
            <person name="Grigoriev I.V."/>
        </authorList>
    </citation>
    <scope>NUCLEOTIDE SEQUENCE [LARGE SCALE GENOMIC DNA]</scope>
    <source>
        <strain evidence="10">CCMP 1984</strain>
    </source>
</reference>
<dbReference type="InterPro" id="IPR001509">
    <property type="entry name" value="Epimerase_deHydtase"/>
</dbReference>
<dbReference type="InterPro" id="IPR050425">
    <property type="entry name" value="NAD(P)_dehydrat-like"/>
</dbReference>
<dbReference type="SUPFAM" id="SSF51735">
    <property type="entry name" value="NAD(P)-binding Rossmann-fold domains"/>
    <property type="match status" value="1"/>
</dbReference>
<evidence type="ECO:0000256" key="7">
    <source>
        <dbReference type="SAM" id="MobiDB-lite"/>
    </source>
</evidence>
<comment type="similarity">
    <text evidence="5">Belongs to the NAD(P)-dependent epimerase/dehydratase family. Dihydroflavonol-4-reductase subfamily.</text>
</comment>
<evidence type="ECO:0000256" key="1">
    <source>
        <dbReference type="ARBA" id="ARBA00022723"/>
    </source>
</evidence>
<evidence type="ECO:0000256" key="3">
    <source>
        <dbReference type="ARBA" id="ARBA00022833"/>
    </source>
</evidence>
<dbReference type="AlphaFoldDB" id="F0YRX6"/>
<evidence type="ECO:0000259" key="8">
    <source>
        <dbReference type="PROSITE" id="PS50865"/>
    </source>
</evidence>
<dbReference type="GO" id="GO:0008270">
    <property type="term" value="F:zinc ion binding"/>
    <property type="evidence" value="ECO:0007669"/>
    <property type="project" value="UniProtKB-KW"/>
</dbReference>
<gene>
    <name evidence="9" type="ORF">AURANDRAFT_69166</name>
</gene>
<dbReference type="InParanoid" id="F0YRX6"/>
<dbReference type="OrthoDB" id="2735536at2759"/>
<feature type="compositionally biased region" description="Basic and acidic residues" evidence="7">
    <location>
        <begin position="237"/>
        <end position="247"/>
    </location>
</feature>
<protein>
    <recommendedName>
        <fullName evidence="8">MYND-type domain-containing protein</fullName>
    </recommendedName>
</protein>
<keyword evidence="2 6" id="KW-0863">Zinc-finger</keyword>
<dbReference type="Pfam" id="PF01370">
    <property type="entry name" value="Epimerase"/>
    <property type="match status" value="1"/>
</dbReference>
<keyword evidence="3" id="KW-0862">Zinc</keyword>
<dbReference type="PROSITE" id="PS50865">
    <property type="entry name" value="ZF_MYND_2"/>
    <property type="match status" value="1"/>
</dbReference>
<dbReference type="InterPro" id="IPR036291">
    <property type="entry name" value="NAD(P)-bd_dom_sf"/>
</dbReference>
<dbReference type="GO" id="GO:0016616">
    <property type="term" value="F:oxidoreductase activity, acting on the CH-OH group of donors, NAD or NADP as acceptor"/>
    <property type="evidence" value="ECO:0007669"/>
    <property type="project" value="TreeGrafter"/>
</dbReference>
<keyword evidence="10" id="KW-1185">Reference proteome</keyword>
<dbReference type="SUPFAM" id="SSF144232">
    <property type="entry name" value="HIT/MYND zinc finger-like"/>
    <property type="match status" value="1"/>
</dbReference>
<feature type="non-terminal residue" evidence="9">
    <location>
        <position position="304"/>
    </location>
</feature>
<dbReference type="Gene3D" id="3.40.50.720">
    <property type="entry name" value="NAD(P)-binding Rossmann-like Domain"/>
    <property type="match status" value="1"/>
</dbReference>
<dbReference type="Proteomes" id="UP000002729">
    <property type="component" value="Unassembled WGS sequence"/>
</dbReference>
<keyword evidence="1" id="KW-0479">Metal-binding</keyword>
<dbReference type="InterPro" id="IPR002893">
    <property type="entry name" value="Znf_MYND"/>
</dbReference>
<dbReference type="eggNOG" id="KOG1502">
    <property type="taxonomic scope" value="Eukaryota"/>
</dbReference>
<evidence type="ECO:0000256" key="5">
    <source>
        <dbReference type="ARBA" id="ARBA00023445"/>
    </source>
</evidence>
<feature type="domain" description="MYND-type" evidence="8">
    <location>
        <begin position="188"/>
        <end position="226"/>
    </location>
</feature>
<accession>F0YRX6</accession>
<dbReference type="KEGG" id="aaf:AURANDRAFT_69166"/>
<dbReference type="GeneID" id="20227286"/>
<proteinExistence type="inferred from homology"/>
<sequence>MDLPVCLVTGVSGFVAGHVALALLETKRFRVRGTVRNLSNAAAVAHLAAHATLKDVELVEADLLSDAGWEAALEGCAYCCHCASPFPIGEVEAGSLVAPAVEGTERVLRFAKQAGVQRVVVTSSVVAISSGRDPKDTAPRIFTEADVSNVDSFFRVSHELRVKLYQTEGMIAPTQLAREIKDVLGKGCTICGVTGKLLACPCATVKYCSVSCQRVDWKARGHKMVCRKIRARAEAAAQHDDARRDAAQPDATPEEPLVFYGPAPRSRADEARARIAAAHEAARARREAQPEKAPLSTRFGSRCP</sequence>
<evidence type="ECO:0000313" key="10">
    <source>
        <dbReference type="Proteomes" id="UP000002729"/>
    </source>
</evidence>
<evidence type="ECO:0000313" key="9">
    <source>
        <dbReference type="EMBL" id="EGB02133.1"/>
    </source>
</evidence>
<keyword evidence="4" id="KW-0560">Oxidoreductase</keyword>
<dbReference type="PROSITE" id="PS01360">
    <property type="entry name" value="ZF_MYND_1"/>
    <property type="match status" value="1"/>
</dbReference>
<feature type="compositionally biased region" description="Basic and acidic residues" evidence="7">
    <location>
        <begin position="280"/>
        <end position="290"/>
    </location>
</feature>
<dbReference type="PANTHER" id="PTHR10366">
    <property type="entry name" value="NAD DEPENDENT EPIMERASE/DEHYDRATASE"/>
    <property type="match status" value="1"/>
</dbReference>
<feature type="region of interest" description="Disordered" evidence="7">
    <location>
        <begin position="237"/>
        <end position="304"/>
    </location>
</feature>
<dbReference type="RefSeq" id="XP_009043168.1">
    <property type="nucleotide sequence ID" value="XM_009044920.1"/>
</dbReference>
<organism evidence="10">
    <name type="scientific">Aureococcus anophagefferens</name>
    <name type="common">Harmful bloom alga</name>
    <dbReference type="NCBI Taxonomy" id="44056"/>
    <lineage>
        <taxon>Eukaryota</taxon>
        <taxon>Sar</taxon>
        <taxon>Stramenopiles</taxon>
        <taxon>Ochrophyta</taxon>
        <taxon>Pelagophyceae</taxon>
        <taxon>Pelagomonadales</taxon>
        <taxon>Pelagomonadaceae</taxon>
        <taxon>Aureococcus</taxon>
    </lineage>
</organism>
<dbReference type="Gene3D" id="6.10.140.2220">
    <property type="match status" value="1"/>
</dbReference>
<dbReference type="PANTHER" id="PTHR10366:SF564">
    <property type="entry name" value="STEROL-4-ALPHA-CARBOXYLATE 3-DEHYDROGENASE, DECARBOXYLATING"/>
    <property type="match status" value="1"/>
</dbReference>
<name>F0YRX6_AURAN</name>
<evidence type="ECO:0000256" key="6">
    <source>
        <dbReference type="PROSITE-ProRule" id="PRU00134"/>
    </source>
</evidence>
<evidence type="ECO:0000256" key="4">
    <source>
        <dbReference type="ARBA" id="ARBA00023002"/>
    </source>
</evidence>
<evidence type="ECO:0000256" key="2">
    <source>
        <dbReference type="ARBA" id="ARBA00022771"/>
    </source>
</evidence>
<dbReference type="EMBL" id="GL833780">
    <property type="protein sequence ID" value="EGB02133.1"/>
    <property type="molecule type" value="Genomic_DNA"/>
</dbReference>
<dbReference type="Pfam" id="PF01753">
    <property type="entry name" value="zf-MYND"/>
    <property type="match status" value="1"/>
</dbReference>